<keyword evidence="2" id="KW-1185">Reference proteome</keyword>
<name>A0ACC0UAL6_9AGAM</name>
<gene>
    <name evidence="1" type="ORF">F5148DRAFT_1283680</name>
</gene>
<dbReference type="Proteomes" id="UP001207468">
    <property type="component" value="Unassembled WGS sequence"/>
</dbReference>
<evidence type="ECO:0000313" key="1">
    <source>
        <dbReference type="EMBL" id="KAI9508743.1"/>
    </source>
</evidence>
<protein>
    <submittedName>
        <fullName evidence="1">Uncharacterized protein</fullName>
    </submittedName>
</protein>
<evidence type="ECO:0000313" key="2">
    <source>
        <dbReference type="Proteomes" id="UP001207468"/>
    </source>
</evidence>
<dbReference type="EMBL" id="JAGFNK010000080">
    <property type="protein sequence ID" value="KAI9508743.1"/>
    <property type="molecule type" value="Genomic_DNA"/>
</dbReference>
<sequence length="594" mass="65911">MLMSHYVLKKTLNKHYDSINTLAFSHDGSLFTSGADDGLVPVTTLLWHSQFGYTVVAGDASGDVHTLCLQKSADRNSAYHSLNSVPGPIHCMAQSGICLAIGCSNVIQLIKQVTIATWERAALLPDLPKFPELDGELPEPMAWALHFLGANDDILLVMYLDHGTFEIKWRIHLRSCKMYNAPLLPLAHAPEIDGHRGCSAVSPDKKMLAIMNLYDGIDWNSLTSNHFVDAPFQHTTTHPMLENVILPLTFIHAGKDILSGTSYGCTRITTEDIVQAMAYSSAWSTHQIVTSVAERGSETVIWYWIQDRKVKKHAEPGQEATKKSVQGPTIVKRASVMAIMLLGLAIFVTFWNRNAWSIYLPGGMQGYGHMKLSVLTLFGLQPEGSLQRTLGKSNDDRNFSDDDLHQILNAQLDMLAISPQAKQGILPALFGITKLTDAQLRDMLMSQLQTELDPASLSRCSTSVSVNTQPVASSPPYQARQHSFTSNSGSGYTTWYFAKSDTNIMLPPTVPQAKTGHLYVHLNTSTNSHQYWMVGINNQWDIVLKGSEYPLNHDRVLSIHSNGNPSWITRASTTTMQSRKEREMREKLVPLHAC</sequence>
<organism evidence="1 2">
    <name type="scientific">Russula earlei</name>
    <dbReference type="NCBI Taxonomy" id="71964"/>
    <lineage>
        <taxon>Eukaryota</taxon>
        <taxon>Fungi</taxon>
        <taxon>Dikarya</taxon>
        <taxon>Basidiomycota</taxon>
        <taxon>Agaricomycotina</taxon>
        <taxon>Agaricomycetes</taxon>
        <taxon>Russulales</taxon>
        <taxon>Russulaceae</taxon>
        <taxon>Russula</taxon>
    </lineage>
</organism>
<comment type="caution">
    <text evidence="1">The sequence shown here is derived from an EMBL/GenBank/DDBJ whole genome shotgun (WGS) entry which is preliminary data.</text>
</comment>
<proteinExistence type="predicted"/>
<reference evidence="1" key="1">
    <citation type="submission" date="2021-03" db="EMBL/GenBank/DDBJ databases">
        <title>Evolutionary priming and transition to the ectomycorrhizal habit in an iconic lineage of mushroom-forming fungi: is preadaptation a requirement?</title>
        <authorList>
            <consortium name="DOE Joint Genome Institute"/>
            <person name="Looney B.P."/>
            <person name="Miyauchi S."/>
            <person name="Morin E."/>
            <person name="Drula E."/>
            <person name="Courty P.E."/>
            <person name="Chicoki N."/>
            <person name="Fauchery L."/>
            <person name="Kohler A."/>
            <person name="Kuo A."/>
            <person name="LaButti K."/>
            <person name="Pangilinan J."/>
            <person name="Lipzen A."/>
            <person name="Riley R."/>
            <person name="Andreopoulos W."/>
            <person name="He G."/>
            <person name="Johnson J."/>
            <person name="Barry K.W."/>
            <person name="Grigoriev I.V."/>
            <person name="Nagy L."/>
            <person name="Hibbett D."/>
            <person name="Henrissat B."/>
            <person name="Matheny P.B."/>
            <person name="Labbe J."/>
            <person name="Martin A.F."/>
        </authorList>
    </citation>
    <scope>NUCLEOTIDE SEQUENCE</scope>
    <source>
        <strain evidence="1">BPL698</strain>
    </source>
</reference>
<accession>A0ACC0UAL6</accession>